<dbReference type="AlphaFoldDB" id="A0A6C0JBE2"/>
<evidence type="ECO:0008006" key="2">
    <source>
        <dbReference type="Google" id="ProtNLM"/>
    </source>
</evidence>
<evidence type="ECO:0000313" key="1">
    <source>
        <dbReference type="EMBL" id="QHU02633.1"/>
    </source>
</evidence>
<proteinExistence type="predicted"/>
<reference evidence="1" key="1">
    <citation type="journal article" date="2020" name="Nature">
        <title>Giant virus diversity and host interactions through global metagenomics.</title>
        <authorList>
            <person name="Schulz F."/>
            <person name="Roux S."/>
            <person name="Paez-Espino D."/>
            <person name="Jungbluth S."/>
            <person name="Walsh D.A."/>
            <person name="Denef V.J."/>
            <person name="McMahon K.D."/>
            <person name="Konstantinidis K.T."/>
            <person name="Eloe-Fadrosh E.A."/>
            <person name="Kyrpides N.C."/>
            <person name="Woyke T."/>
        </authorList>
    </citation>
    <scope>NUCLEOTIDE SEQUENCE</scope>
    <source>
        <strain evidence="1">GVMAG-M-3300025880-76</strain>
    </source>
</reference>
<accession>A0A6C0JBE2</accession>
<protein>
    <recommendedName>
        <fullName evidence="2">RING-type domain-containing protein</fullName>
    </recommendedName>
</protein>
<dbReference type="EMBL" id="MN740361">
    <property type="protein sequence ID" value="QHU02633.1"/>
    <property type="molecule type" value="Genomic_DNA"/>
</dbReference>
<organism evidence="1">
    <name type="scientific">viral metagenome</name>
    <dbReference type="NCBI Taxonomy" id="1070528"/>
    <lineage>
        <taxon>unclassified sequences</taxon>
        <taxon>metagenomes</taxon>
        <taxon>organismal metagenomes</taxon>
    </lineage>
</organism>
<sequence length="189" mass="21231">MVSKESFYDLLAANQDDTLVKQDNTCLITGELLVHPIIKLHCGHRFNYNSMFNEVTCQKGKGTTVNGNIKLNKSQMMCPYCRTVENHLLPYVNISDNDIPTPYIQGVNAPSKFALLNNKCCVFIKTGKNKGKQCMKKCFETRCTYHINKELNSCEIVTCSAIIKTGVKKGQLCQSQAKLNGKCLRHKTS</sequence>
<name>A0A6C0JBE2_9ZZZZ</name>